<evidence type="ECO:0000313" key="3">
    <source>
        <dbReference type="EMBL" id="RZF59972.1"/>
    </source>
</evidence>
<proteinExistence type="predicted"/>
<keyword evidence="4" id="KW-1185">Reference proteome</keyword>
<dbReference type="AlphaFoldDB" id="A0A4Q6XR72"/>
<keyword evidence="1 3" id="KW-0238">DNA-binding</keyword>
<name>A0A4Q6XR72_9SPHI</name>
<dbReference type="InterPro" id="IPR005902">
    <property type="entry name" value="HU_DNA-bd_put"/>
</dbReference>
<accession>A0A4Q6XR72</accession>
<evidence type="ECO:0000259" key="2">
    <source>
        <dbReference type="Pfam" id="PF18291"/>
    </source>
</evidence>
<protein>
    <submittedName>
        <fullName evidence="3">DNA-binding protein</fullName>
    </submittedName>
</protein>
<dbReference type="SUPFAM" id="SSF47729">
    <property type="entry name" value="IHF-like DNA-binding proteins"/>
    <property type="match status" value="1"/>
</dbReference>
<evidence type="ECO:0000256" key="1">
    <source>
        <dbReference type="ARBA" id="ARBA00023125"/>
    </source>
</evidence>
<dbReference type="Proteomes" id="UP000292855">
    <property type="component" value="Unassembled WGS sequence"/>
</dbReference>
<dbReference type="GO" id="GO:0003677">
    <property type="term" value="F:DNA binding"/>
    <property type="evidence" value="ECO:0007669"/>
    <property type="project" value="UniProtKB-KW"/>
</dbReference>
<reference evidence="3 4" key="1">
    <citation type="submission" date="2019-02" db="EMBL/GenBank/DDBJ databases">
        <authorList>
            <person name="Li Y."/>
        </authorList>
    </citation>
    <scope>NUCLEOTIDE SEQUENCE [LARGE SCALE GENOMIC DNA]</scope>
    <source>
        <strain evidence="3 4">30C10-4-7</strain>
    </source>
</reference>
<sequence>MAIKYNIHEIGSNIDPTAPKKFYLRPVSSGEKTLDDLAADISHSCSLTESDVYAVLQSLVREIPRAISDGYIVRLGNLGSFRISINSTGSTRKADVSEANVLKRRLIFHPSKQIKKELDKVTFDKKTSSYKQDT</sequence>
<dbReference type="Pfam" id="PF18291">
    <property type="entry name" value="HU-HIG"/>
    <property type="match status" value="1"/>
</dbReference>
<dbReference type="NCBIfam" id="TIGR01201">
    <property type="entry name" value="HU_rel"/>
    <property type="match status" value="1"/>
</dbReference>
<organism evidence="3 4">
    <name type="scientific">Sphingobacterium corticibacterium</name>
    <dbReference type="NCBI Taxonomy" id="2484746"/>
    <lineage>
        <taxon>Bacteria</taxon>
        <taxon>Pseudomonadati</taxon>
        <taxon>Bacteroidota</taxon>
        <taxon>Sphingobacteriia</taxon>
        <taxon>Sphingobacteriales</taxon>
        <taxon>Sphingobacteriaceae</taxon>
        <taxon>Sphingobacterium</taxon>
    </lineage>
</organism>
<feature type="domain" description="HU" evidence="2">
    <location>
        <begin position="1"/>
        <end position="125"/>
    </location>
</feature>
<dbReference type="EMBL" id="SGIT01000002">
    <property type="protein sequence ID" value="RZF59972.1"/>
    <property type="molecule type" value="Genomic_DNA"/>
</dbReference>
<dbReference type="InterPro" id="IPR010992">
    <property type="entry name" value="IHF-like_DNA-bd_dom_sf"/>
</dbReference>
<comment type="caution">
    <text evidence="3">The sequence shown here is derived from an EMBL/GenBank/DDBJ whole genome shotgun (WGS) entry which is preliminary data.</text>
</comment>
<dbReference type="OrthoDB" id="9809801at2"/>
<dbReference type="InterPro" id="IPR041607">
    <property type="entry name" value="HU-HIG"/>
</dbReference>
<evidence type="ECO:0000313" key="4">
    <source>
        <dbReference type="Proteomes" id="UP000292855"/>
    </source>
</evidence>
<gene>
    <name evidence="3" type="ORF">EWE74_12655</name>
</gene>
<dbReference type="Gene3D" id="4.10.520.10">
    <property type="entry name" value="IHF-like DNA-binding proteins"/>
    <property type="match status" value="1"/>
</dbReference>
<dbReference type="RefSeq" id="WP_130141890.1">
    <property type="nucleotide sequence ID" value="NZ_SGIT01000002.1"/>
</dbReference>